<evidence type="ECO:0000313" key="2">
    <source>
        <dbReference type="EMBL" id="GAA4973077.1"/>
    </source>
</evidence>
<organism evidence="2 3">
    <name type="scientific">Kineococcus glutinatus</name>
    <dbReference type="NCBI Taxonomy" id="1070872"/>
    <lineage>
        <taxon>Bacteria</taxon>
        <taxon>Bacillati</taxon>
        <taxon>Actinomycetota</taxon>
        <taxon>Actinomycetes</taxon>
        <taxon>Kineosporiales</taxon>
        <taxon>Kineosporiaceae</taxon>
        <taxon>Kineococcus</taxon>
    </lineage>
</organism>
<feature type="transmembrane region" description="Helical" evidence="1">
    <location>
        <begin position="88"/>
        <end position="112"/>
    </location>
</feature>
<dbReference type="RefSeq" id="WP_345711617.1">
    <property type="nucleotide sequence ID" value="NZ_BAABIL010000172.1"/>
</dbReference>
<keyword evidence="1" id="KW-1133">Transmembrane helix</keyword>
<protein>
    <submittedName>
        <fullName evidence="2">DUF456 domain-containing protein</fullName>
    </submittedName>
</protein>
<feature type="transmembrane region" description="Helical" evidence="1">
    <location>
        <begin position="132"/>
        <end position="160"/>
    </location>
</feature>
<keyword evidence="3" id="KW-1185">Reference proteome</keyword>
<keyword evidence="1" id="KW-0812">Transmembrane</keyword>
<dbReference type="InterPro" id="IPR007403">
    <property type="entry name" value="DUF456"/>
</dbReference>
<comment type="caution">
    <text evidence="2">The sequence shown here is derived from an EMBL/GenBank/DDBJ whole genome shotgun (WGS) entry which is preliminary data.</text>
</comment>
<sequence length="162" mass="16167">MGDAGLLLVALAMAVGLVGTLVPVLPGPVLVVASAAVWAWLTGGPAWWALVGVAALVSGGQVAKYLLPGRRMRRAGIPDRTLLAGGALGVVGFFVLPVVGLPLGFVLGVYLAEAARLRGAGADAWRSTVQALQAAGLSVAIELGAGLLAVALWAGSAWALRG</sequence>
<name>A0ABP9HKS8_9ACTN</name>
<proteinExistence type="predicted"/>
<dbReference type="Pfam" id="PF04306">
    <property type="entry name" value="DUF456"/>
    <property type="match status" value="1"/>
</dbReference>
<keyword evidence="1" id="KW-0472">Membrane</keyword>
<accession>A0ABP9HKS8</accession>
<dbReference type="Proteomes" id="UP001501195">
    <property type="component" value="Unassembled WGS sequence"/>
</dbReference>
<evidence type="ECO:0000256" key="1">
    <source>
        <dbReference type="SAM" id="Phobius"/>
    </source>
</evidence>
<gene>
    <name evidence="2" type="ORF">GCM10023225_13130</name>
</gene>
<reference evidence="3" key="1">
    <citation type="journal article" date="2019" name="Int. J. Syst. Evol. Microbiol.">
        <title>The Global Catalogue of Microorganisms (GCM) 10K type strain sequencing project: providing services to taxonomists for standard genome sequencing and annotation.</title>
        <authorList>
            <consortium name="The Broad Institute Genomics Platform"/>
            <consortium name="The Broad Institute Genome Sequencing Center for Infectious Disease"/>
            <person name="Wu L."/>
            <person name="Ma J."/>
        </authorList>
    </citation>
    <scope>NUCLEOTIDE SEQUENCE [LARGE SCALE GENOMIC DNA]</scope>
    <source>
        <strain evidence="3">JCM 18126</strain>
    </source>
</reference>
<dbReference type="EMBL" id="BAABIL010000172">
    <property type="protein sequence ID" value="GAA4973077.1"/>
    <property type="molecule type" value="Genomic_DNA"/>
</dbReference>
<evidence type="ECO:0000313" key="3">
    <source>
        <dbReference type="Proteomes" id="UP001501195"/>
    </source>
</evidence>
<feature type="transmembrane region" description="Helical" evidence="1">
    <location>
        <begin position="45"/>
        <end position="67"/>
    </location>
</feature>